<proteinExistence type="predicted"/>
<gene>
    <name evidence="2" type="ORF">PoB_002409500</name>
</gene>
<organism evidence="2 3">
    <name type="scientific">Plakobranchus ocellatus</name>
    <dbReference type="NCBI Taxonomy" id="259542"/>
    <lineage>
        <taxon>Eukaryota</taxon>
        <taxon>Metazoa</taxon>
        <taxon>Spiralia</taxon>
        <taxon>Lophotrochozoa</taxon>
        <taxon>Mollusca</taxon>
        <taxon>Gastropoda</taxon>
        <taxon>Heterobranchia</taxon>
        <taxon>Euthyneura</taxon>
        <taxon>Panpulmonata</taxon>
        <taxon>Sacoglossa</taxon>
        <taxon>Placobranchoidea</taxon>
        <taxon>Plakobranchidae</taxon>
        <taxon>Plakobranchus</taxon>
    </lineage>
</organism>
<dbReference type="Proteomes" id="UP000735302">
    <property type="component" value="Unassembled WGS sequence"/>
</dbReference>
<evidence type="ECO:0000256" key="1">
    <source>
        <dbReference type="SAM" id="MobiDB-lite"/>
    </source>
</evidence>
<evidence type="ECO:0000313" key="2">
    <source>
        <dbReference type="EMBL" id="GFN97589.1"/>
    </source>
</evidence>
<name>A0AAV3ZR26_9GAST</name>
<dbReference type="AlphaFoldDB" id="A0AAV3ZR26"/>
<dbReference type="EMBL" id="BLXT01002789">
    <property type="protein sequence ID" value="GFN97589.1"/>
    <property type="molecule type" value="Genomic_DNA"/>
</dbReference>
<reference evidence="2 3" key="1">
    <citation type="journal article" date="2021" name="Elife">
        <title>Chloroplast acquisition without the gene transfer in kleptoplastic sea slugs, Plakobranchus ocellatus.</title>
        <authorList>
            <person name="Maeda T."/>
            <person name="Takahashi S."/>
            <person name="Yoshida T."/>
            <person name="Shimamura S."/>
            <person name="Takaki Y."/>
            <person name="Nagai Y."/>
            <person name="Toyoda A."/>
            <person name="Suzuki Y."/>
            <person name="Arimoto A."/>
            <person name="Ishii H."/>
            <person name="Satoh N."/>
            <person name="Nishiyama T."/>
            <person name="Hasebe M."/>
            <person name="Maruyama T."/>
            <person name="Minagawa J."/>
            <person name="Obokata J."/>
            <person name="Shigenobu S."/>
        </authorList>
    </citation>
    <scope>NUCLEOTIDE SEQUENCE [LARGE SCALE GENOMIC DNA]</scope>
</reference>
<evidence type="ECO:0000313" key="3">
    <source>
        <dbReference type="Proteomes" id="UP000735302"/>
    </source>
</evidence>
<sequence>MHRDDTQDTHVIGDFPVLMWVIGKHPRLCLKCNRDLKRCVERAKLTYFPYFRALEESEQGNGPFQGHHNGPFQGHHFLMIDICMPSFAIGSILTASARGVGTRKRPFSGPSQRPFSGPLLSHD</sequence>
<comment type="caution">
    <text evidence="2">The sequence shown here is derived from an EMBL/GenBank/DDBJ whole genome shotgun (WGS) entry which is preliminary data.</text>
</comment>
<protein>
    <submittedName>
        <fullName evidence="2">Uncharacterized protein</fullName>
    </submittedName>
</protein>
<keyword evidence="3" id="KW-1185">Reference proteome</keyword>
<accession>A0AAV3ZR26</accession>
<feature type="region of interest" description="Disordered" evidence="1">
    <location>
        <begin position="101"/>
        <end position="123"/>
    </location>
</feature>